<evidence type="ECO:0000256" key="1">
    <source>
        <dbReference type="ARBA" id="ARBA00004123"/>
    </source>
</evidence>
<dbReference type="PANTHER" id="PTHR47187:SF1">
    <property type="entry name" value="NFATC2-INTERACTING PROTEIN"/>
    <property type="match status" value="1"/>
</dbReference>
<dbReference type="Pfam" id="PF11976">
    <property type="entry name" value="Rad60-SLD"/>
    <property type="match status" value="1"/>
</dbReference>
<proteinExistence type="predicted"/>
<evidence type="ECO:0000313" key="5">
    <source>
        <dbReference type="EMBL" id="CAK1593496.1"/>
    </source>
</evidence>
<feature type="region of interest" description="Disordered" evidence="3">
    <location>
        <begin position="35"/>
        <end position="58"/>
    </location>
</feature>
<dbReference type="InterPro" id="IPR022617">
    <property type="entry name" value="Rad60/SUMO-like_dom"/>
</dbReference>
<feature type="domain" description="Rad60/SUMO-like" evidence="4">
    <location>
        <begin position="305"/>
        <end position="376"/>
    </location>
</feature>
<protein>
    <recommendedName>
        <fullName evidence="4">Rad60/SUMO-like domain-containing protein</fullName>
    </recommendedName>
</protein>
<evidence type="ECO:0000256" key="3">
    <source>
        <dbReference type="SAM" id="MobiDB-lite"/>
    </source>
</evidence>
<feature type="compositionally biased region" description="Basic and acidic residues" evidence="3">
    <location>
        <begin position="43"/>
        <end position="58"/>
    </location>
</feature>
<dbReference type="SUPFAM" id="SSF54236">
    <property type="entry name" value="Ubiquitin-like"/>
    <property type="match status" value="2"/>
</dbReference>
<sequence length="378" mass="43082">MIMISSSDSEDDCYSNVAQKLEKLKNKYQDDKIESTNLLDDSTETKGRRDTLETKSEDSVDSIYDVLKEDGVPDIELEKLLAAHSKRATRSSKRNSKSSSFNFDDLPASREQNVTIDSSDSVPGRGSKRKTNKNTSVSVVHRSPRGRSRSKGRSRGRGRSSGRGRISNAYPIYNIGNTDEYLDQSEEQTLFSNKITNNDVIVLDDNDILDENEELSVKVYWQSSEIFKFTLRKFQKLTTIFRHFAEKEKVKQDKLLFTYNDQILKPDDTPDSINYNIVKFIDGGIINQDVTKLIKNKNRNESRGLQIKFQCQHLKKPFELTIQPNEKFSLAMIKCAEHLEKPLDKLKFEFDGDSITGTMTASELELEGGECIDVKIIS</sequence>
<dbReference type="InterPro" id="IPR052324">
    <property type="entry name" value="NFATC2-Int_DNA_Repair"/>
</dbReference>
<keyword evidence="6" id="KW-1185">Reference proteome</keyword>
<feature type="compositionally biased region" description="Basic residues" evidence="3">
    <location>
        <begin position="84"/>
        <end position="96"/>
    </location>
</feature>
<dbReference type="PANTHER" id="PTHR47187">
    <property type="entry name" value="NFATC2-INTERACTING PROTEIN"/>
    <property type="match status" value="1"/>
</dbReference>
<gene>
    <name evidence="5" type="ORF">PARMNEM_LOCUS13267</name>
</gene>
<dbReference type="GO" id="GO:0005634">
    <property type="term" value="C:nucleus"/>
    <property type="evidence" value="ECO:0007669"/>
    <property type="project" value="UniProtKB-SubCell"/>
</dbReference>
<dbReference type="GO" id="GO:0045944">
    <property type="term" value="P:positive regulation of transcription by RNA polymerase II"/>
    <property type="evidence" value="ECO:0007669"/>
    <property type="project" value="TreeGrafter"/>
</dbReference>
<feature type="compositionally biased region" description="Basic residues" evidence="3">
    <location>
        <begin position="142"/>
        <end position="162"/>
    </location>
</feature>
<dbReference type="AlphaFoldDB" id="A0AAV1LEN5"/>
<dbReference type="CDD" id="cd01763">
    <property type="entry name" value="Ubl_SUMO_like"/>
    <property type="match status" value="1"/>
</dbReference>
<keyword evidence="2" id="KW-0539">Nucleus</keyword>
<dbReference type="Gene3D" id="3.10.20.90">
    <property type="entry name" value="Phosphatidylinositol 3-kinase Catalytic Subunit, Chain A, domain 1"/>
    <property type="match status" value="2"/>
</dbReference>
<comment type="subcellular location">
    <subcellularLocation>
        <location evidence="1">Nucleus</location>
    </subcellularLocation>
</comment>
<name>A0AAV1LEN5_9NEOP</name>
<reference evidence="5 6" key="1">
    <citation type="submission" date="2023-11" db="EMBL/GenBank/DDBJ databases">
        <authorList>
            <person name="Hedman E."/>
            <person name="Englund M."/>
            <person name="Stromberg M."/>
            <person name="Nyberg Akerstrom W."/>
            <person name="Nylinder S."/>
            <person name="Jareborg N."/>
            <person name="Kallberg Y."/>
            <person name="Kronander E."/>
        </authorList>
    </citation>
    <scope>NUCLEOTIDE SEQUENCE [LARGE SCALE GENOMIC DNA]</scope>
</reference>
<accession>A0AAV1LEN5</accession>
<evidence type="ECO:0000313" key="6">
    <source>
        <dbReference type="Proteomes" id="UP001314205"/>
    </source>
</evidence>
<evidence type="ECO:0000256" key="2">
    <source>
        <dbReference type="ARBA" id="ARBA00023242"/>
    </source>
</evidence>
<organism evidence="5 6">
    <name type="scientific">Parnassius mnemosyne</name>
    <name type="common">clouded apollo</name>
    <dbReference type="NCBI Taxonomy" id="213953"/>
    <lineage>
        <taxon>Eukaryota</taxon>
        <taxon>Metazoa</taxon>
        <taxon>Ecdysozoa</taxon>
        <taxon>Arthropoda</taxon>
        <taxon>Hexapoda</taxon>
        <taxon>Insecta</taxon>
        <taxon>Pterygota</taxon>
        <taxon>Neoptera</taxon>
        <taxon>Endopterygota</taxon>
        <taxon>Lepidoptera</taxon>
        <taxon>Glossata</taxon>
        <taxon>Ditrysia</taxon>
        <taxon>Papilionoidea</taxon>
        <taxon>Papilionidae</taxon>
        <taxon>Parnassiinae</taxon>
        <taxon>Parnassini</taxon>
        <taxon>Parnassius</taxon>
        <taxon>Driopa</taxon>
    </lineage>
</organism>
<dbReference type="Proteomes" id="UP001314205">
    <property type="component" value="Unassembled WGS sequence"/>
</dbReference>
<comment type="caution">
    <text evidence="5">The sequence shown here is derived from an EMBL/GenBank/DDBJ whole genome shotgun (WGS) entry which is preliminary data.</text>
</comment>
<dbReference type="InterPro" id="IPR029071">
    <property type="entry name" value="Ubiquitin-like_domsf"/>
</dbReference>
<evidence type="ECO:0000259" key="4">
    <source>
        <dbReference type="Pfam" id="PF11976"/>
    </source>
</evidence>
<feature type="region of interest" description="Disordered" evidence="3">
    <location>
        <begin position="84"/>
        <end position="169"/>
    </location>
</feature>
<feature type="compositionally biased region" description="Polar residues" evidence="3">
    <location>
        <begin position="110"/>
        <end position="121"/>
    </location>
</feature>
<dbReference type="EMBL" id="CAVLGL010000088">
    <property type="protein sequence ID" value="CAK1593496.1"/>
    <property type="molecule type" value="Genomic_DNA"/>
</dbReference>